<dbReference type="InterPro" id="IPR051044">
    <property type="entry name" value="MAG_DAG_Lipase"/>
</dbReference>
<reference evidence="2" key="3">
    <citation type="submission" date="2020-09" db="EMBL/GenBank/DDBJ databases">
        <authorList>
            <person name="Sun Q."/>
            <person name="Zhou Y."/>
        </authorList>
    </citation>
    <scope>NUCLEOTIDE SEQUENCE</scope>
    <source>
        <strain evidence="2">CGMCC 1.14984</strain>
    </source>
</reference>
<dbReference type="InterPro" id="IPR022742">
    <property type="entry name" value="Hydrolase_4"/>
</dbReference>
<dbReference type="EMBL" id="VCJR02000002">
    <property type="protein sequence ID" value="NHK28882.1"/>
    <property type="molecule type" value="Genomic_DNA"/>
</dbReference>
<gene>
    <name evidence="2" type="primary">pldB</name>
    <name evidence="3" type="ORF">FF098_013250</name>
    <name evidence="2" type="ORF">GCM10011355_26620</name>
</gene>
<keyword evidence="3" id="KW-0378">Hydrolase</keyword>
<dbReference type="GO" id="GO:0016787">
    <property type="term" value="F:hydrolase activity"/>
    <property type="evidence" value="ECO:0007669"/>
    <property type="project" value="UniProtKB-KW"/>
</dbReference>
<dbReference type="PROSITE" id="PS51257">
    <property type="entry name" value="PROKAR_LIPOPROTEIN"/>
    <property type="match status" value="1"/>
</dbReference>
<dbReference type="Gene3D" id="3.40.50.1820">
    <property type="entry name" value="alpha/beta hydrolase"/>
    <property type="match status" value="1"/>
</dbReference>
<proteinExistence type="predicted"/>
<dbReference type="Proteomes" id="UP000818603">
    <property type="component" value="Unassembled WGS sequence"/>
</dbReference>
<evidence type="ECO:0000313" key="4">
    <source>
        <dbReference type="Proteomes" id="UP000621856"/>
    </source>
</evidence>
<dbReference type="Proteomes" id="UP000621856">
    <property type="component" value="Unassembled WGS sequence"/>
</dbReference>
<name>A0A8J3ERQ6_9PROT</name>
<accession>A0A8J3ERQ6</accession>
<dbReference type="EMBL" id="BMGZ01000002">
    <property type="protein sequence ID" value="GGH99801.1"/>
    <property type="molecule type" value="Genomic_DNA"/>
</dbReference>
<dbReference type="SUPFAM" id="SSF53474">
    <property type="entry name" value="alpha/beta-Hydrolases"/>
    <property type="match status" value="1"/>
</dbReference>
<evidence type="ECO:0000313" key="5">
    <source>
        <dbReference type="Proteomes" id="UP000818603"/>
    </source>
</evidence>
<comment type="caution">
    <text evidence="2">The sequence shown here is derived from an EMBL/GenBank/DDBJ whole genome shotgun (WGS) entry which is preliminary data.</text>
</comment>
<protein>
    <submittedName>
        <fullName evidence="3">Alpha/beta hydrolase</fullName>
    </submittedName>
    <submittedName>
        <fullName evidence="2">Lysophospholipase L2</fullName>
    </submittedName>
</protein>
<organism evidence="2 4">
    <name type="scientific">Aquisalinus luteolus</name>
    <dbReference type="NCBI Taxonomy" id="1566827"/>
    <lineage>
        <taxon>Bacteria</taxon>
        <taxon>Pseudomonadati</taxon>
        <taxon>Pseudomonadota</taxon>
        <taxon>Alphaproteobacteria</taxon>
        <taxon>Parvularculales</taxon>
        <taxon>Parvularculaceae</taxon>
        <taxon>Aquisalinus</taxon>
    </lineage>
</organism>
<keyword evidence="5" id="KW-1185">Reference proteome</keyword>
<dbReference type="RefSeq" id="WP_166426522.1">
    <property type="nucleotide sequence ID" value="NZ_BMGZ01000002.1"/>
</dbReference>
<dbReference type="Pfam" id="PF12146">
    <property type="entry name" value="Hydrolase_4"/>
    <property type="match status" value="1"/>
</dbReference>
<dbReference type="InterPro" id="IPR029058">
    <property type="entry name" value="AB_hydrolase_fold"/>
</dbReference>
<reference evidence="2" key="1">
    <citation type="journal article" date="2014" name="Int. J. Syst. Evol. Microbiol.">
        <title>Complete genome sequence of Corynebacterium casei LMG S-19264T (=DSM 44701T), isolated from a smear-ripened cheese.</title>
        <authorList>
            <consortium name="US DOE Joint Genome Institute (JGI-PGF)"/>
            <person name="Walter F."/>
            <person name="Albersmeier A."/>
            <person name="Kalinowski J."/>
            <person name="Ruckert C."/>
        </authorList>
    </citation>
    <scope>NUCLEOTIDE SEQUENCE</scope>
    <source>
        <strain evidence="2">CGMCC 1.14984</strain>
    </source>
</reference>
<dbReference type="PANTHER" id="PTHR11614">
    <property type="entry name" value="PHOSPHOLIPASE-RELATED"/>
    <property type="match status" value="1"/>
</dbReference>
<dbReference type="AlphaFoldDB" id="A0A8J3ERQ6"/>
<evidence type="ECO:0000259" key="1">
    <source>
        <dbReference type="Pfam" id="PF12146"/>
    </source>
</evidence>
<evidence type="ECO:0000313" key="2">
    <source>
        <dbReference type="EMBL" id="GGH99801.1"/>
    </source>
</evidence>
<evidence type="ECO:0000313" key="3">
    <source>
        <dbReference type="EMBL" id="NHK28882.1"/>
    </source>
</evidence>
<feature type="domain" description="Serine aminopeptidase S33" evidence="1">
    <location>
        <begin position="77"/>
        <end position="335"/>
    </location>
</feature>
<reference evidence="3 5" key="2">
    <citation type="submission" date="2020-02" db="EMBL/GenBank/DDBJ databases">
        <title>Genome sequence of Parvularcula flava strain NH6-79.</title>
        <authorList>
            <person name="Abdul Karim M.H."/>
            <person name="Lam M.Q."/>
            <person name="Chen S.J."/>
            <person name="Yahya A."/>
            <person name="Shahir S."/>
            <person name="Shamsir M.S."/>
            <person name="Chong C.S."/>
        </authorList>
    </citation>
    <scope>NUCLEOTIDE SEQUENCE [LARGE SCALE GENOMIC DNA]</scope>
    <source>
        <strain evidence="3 5">NH6-79</strain>
    </source>
</reference>
<sequence length="354" mass="38408">MKHFLPGLFSIALFAVGCAGTPAPYQPRELDAAYMEASADYLEDNLVPLPAGWKFDRWEAADGTKLRWGLAQQGAGRAKATVLLVPGYAGTLDIYGQIFAELMAEGYDVAGLDLRGQGRSDRMLSNPEKPWVQDYGVYADDLAGFVDFLSGQVNGPLIVHGESFGGHVTLRAAGDHPDLAADGLVLIAPAVRVNTAPWPAALARSMVAMNVAAGRGEAYAPGQHDWAPWQPDITQDNPCGTNISTIHTKDAWFAHHPEMRVSSGPTNQWVLETMRSGDLLTDTSYTRRIDLPVILVTVGDDRVVETEPAAALCRDGLPHCTLIHVEEARHCLNFEAPERRTPVYRAMDGLPGVR</sequence>